<reference evidence="1" key="1">
    <citation type="submission" date="2018-02" db="EMBL/GenBank/DDBJ databases">
        <authorList>
            <person name="Cohen D.B."/>
            <person name="Kent A.D."/>
        </authorList>
    </citation>
    <scope>NUCLEOTIDE SEQUENCE</scope>
</reference>
<evidence type="ECO:0008006" key="2">
    <source>
        <dbReference type="Google" id="ProtNLM"/>
    </source>
</evidence>
<accession>A0A2N9HRL0</accession>
<gene>
    <name evidence="1" type="ORF">FSB_LOCUS44629</name>
</gene>
<evidence type="ECO:0000313" key="1">
    <source>
        <dbReference type="EMBL" id="SPD16747.1"/>
    </source>
</evidence>
<sequence>MEQVLSKRNGVVHDNGMICTDMLITGIRNRNAEHWASQFSQHVDTISQTQLRWSKPREGWIKINCDATLGLKLSSLAVVARDWRGMGVLAISRKANTSNLSKLRLKPFYGQLNWLLIKVGTEFALRAIPRSTLMRFKVYF</sequence>
<protein>
    <recommendedName>
        <fullName evidence="2">RNase H type-1 domain-containing protein</fullName>
    </recommendedName>
</protein>
<dbReference type="AlphaFoldDB" id="A0A2N9HRL0"/>
<organism evidence="1">
    <name type="scientific">Fagus sylvatica</name>
    <name type="common">Beechnut</name>
    <dbReference type="NCBI Taxonomy" id="28930"/>
    <lineage>
        <taxon>Eukaryota</taxon>
        <taxon>Viridiplantae</taxon>
        <taxon>Streptophyta</taxon>
        <taxon>Embryophyta</taxon>
        <taxon>Tracheophyta</taxon>
        <taxon>Spermatophyta</taxon>
        <taxon>Magnoliopsida</taxon>
        <taxon>eudicotyledons</taxon>
        <taxon>Gunneridae</taxon>
        <taxon>Pentapetalae</taxon>
        <taxon>rosids</taxon>
        <taxon>fabids</taxon>
        <taxon>Fagales</taxon>
        <taxon>Fagaceae</taxon>
        <taxon>Fagus</taxon>
    </lineage>
</organism>
<proteinExistence type="predicted"/>
<dbReference type="EMBL" id="OIVN01004334">
    <property type="protein sequence ID" value="SPD16747.1"/>
    <property type="molecule type" value="Genomic_DNA"/>
</dbReference>
<name>A0A2N9HRL0_FAGSY</name>